<name>A0A2U9SCJ2_9PROT</name>
<dbReference type="EMBL" id="CP029833">
    <property type="protein sequence ID" value="AWU97270.1"/>
    <property type="molecule type" value="Genomic_DNA"/>
</dbReference>
<feature type="signal peptide" evidence="1">
    <location>
        <begin position="1"/>
        <end position="29"/>
    </location>
</feature>
<sequence length="130" mass="13015">MFTQKFATAAVAATLSLSALTFAAGSANAAQDAGFDNLLASTSAAVAQSDALTAERTERDAARNALSVARSLAAQGDTKGASAYLNFARGKLGLATTAPDDVVGLSASGDSSIRTDAIRGDAIASHSSYR</sequence>
<keyword evidence="2" id="KW-0614">Plasmid</keyword>
<dbReference type="OrthoDB" id="9885122at2"/>
<dbReference type="AlphaFoldDB" id="A0A2U9SCJ2"/>
<protein>
    <recommendedName>
        <fullName evidence="4">DUF4398 domain-containing protein</fullName>
    </recommendedName>
</protein>
<keyword evidence="3" id="KW-1185">Reference proteome</keyword>
<evidence type="ECO:0008006" key="4">
    <source>
        <dbReference type="Google" id="ProtNLM"/>
    </source>
</evidence>
<evidence type="ECO:0000256" key="1">
    <source>
        <dbReference type="SAM" id="SignalP"/>
    </source>
</evidence>
<geneLocation type="plasmid" evidence="2 3">
    <name>unnamed3</name>
</geneLocation>
<proteinExistence type="predicted"/>
<gene>
    <name evidence="2" type="ORF">DM194_23580</name>
</gene>
<evidence type="ECO:0000313" key="3">
    <source>
        <dbReference type="Proteomes" id="UP000249605"/>
    </source>
</evidence>
<evidence type="ECO:0000313" key="2">
    <source>
        <dbReference type="EMBL" id="AWU97270.1"/>
    </source>
</evidence>
<reference evidence="2 3" key="1">
    <citation type="submission" date="2018-06" db="EMBL/GenBank/DDBJ databases">
        <title>Complete genome sequencing of Azospirillum sp. M2T2B2.</title>
        <authorList>
            <person name="Heo J."/>
            <person name="Kim S.-J."/>
            <person name="Kwon S.-W."/>
            <person name="Anandham R."/>
        </authorList>
    </citation>
    <scope>NUCLEOTIDE SEQUENCE [LARGE SCALE GENOMIC DNA]</scope>
    <source>
        <strain evidence="2 3">M2T2B2</strain>
        <plasmid evidence="2 3">unnamed3</plasmid>
    </source>
</reference>
<keyword evidence="1" id="KW-0732">Signal</keyword>
<accession>A0A2U9SCJ2</accession>
<feature type="chain" id="PRO_5016085393" description="DUF4398 domain-containing protein" evidence="1">
    <location>
        <begin position="30"/>
        <end position="130"/>
    </location>
</feature>
<organism evidence="2 3">
    <name type="scientific">Azospirillum ramasamyi</name>
    <dbReference type="NCBI Taxonomy" id="682998"/>
    <lineage>
        <taxon>Bacteria</taxon>
        <taxon>Pseudomonadati</taxon>
        <taxon>Pseudomonadota</taxon>
        <taxon>Alphaproteobacteria</taxon>
        <taxon>Rhodospirillales</taxon>
        <taxon>Azospirillaceae</taxon>
        <taxon>Azospirillum</taxon>
    </lineage>
</organism>
<dbReference type="RefSeq" id="WP_111069995.1">
    <property type="nucleotide sequence ID" value="NZ_CP029833.1"/>
</dbReference>
<dbReference type="KEGG" id="azm:DM194_23580"/>
<dbReference type="Proteomes" id="UP000249605">
    <property type="component" value="Plasmid unnamed3"/>
</dbReference>